<name>A0ACC0D792_9PEZI</name>
<reference evidence="1 2" key="1">
    <citation type="journal article" date="2022" name="New Phytol.">
        <title>Ecological generalism drives hyperdiversity of secondary metabolite gene clusters in xylarialean endophytes.</title>
        <authorList>
            <person name="Franco M.E.E."/>
            <person name="Wisecaver J.H."/>
            <person name="Arnold A.E."/>
            <person name="Ju Y.M."/>
            <person name="Slot J.C."/>
            <person name="Ahrendt S."/>
            <person name="Moore L.P."/>
            <person name="Eastman K.E."/>
            <person name="Scott K."/>
            <person name="Konkel Z."/>
            <person name="Mondo S.J."/>
            <person name="Kuo A."/>
            <person name="Hayes R.D."/>
            <person name="Haridas S."/>
            <person name="Andreopoulos B."/>
            <person name="Riley R."/>
            <person name="LaButti K."/>
            <person name="Pangilinan J."/>
            <person name="Lipzen A."/>
            <person name="Amirebrahimi M."/>
            <person name="Yan J."/>
            <person name="Adam C."/>
            <person name="Keymanesh K."/>
            <person name="Ng V."/>
            <person name="Louie K."/>
            <person name="Northen T."/>
            <person name="Drula E."/>
            <person name="Henrissat B."/>
            <person name="Hsieh H.M."/>
            <person name="Youens-Clark K."/>
            <person name="Lutzoni F."/>
            <person name="Miadlikowska J."/>
            <person name="Eastwood D.C."/>
            <person name="Hamelin R.C."/>
            <person name="Grigoriev I.V."/>
            <person name="U'Ren J.M."/>
        </authorList>
    </citation>
    <scope>NUCLEOTIDE SEQUENCE [LARGE SCALE GENOMIC DNA]</scope>
    <source>
        <strain evidence="1 2">ER1909</strain>
    </source>
</reference>
<evidence type="ECO:0000313" key="2">
    <source>
        <dbReference type="Proteomes" id="UP001497680"/>
    </source>
</evidence>
<comment type="caution">
    <text evidence="1">The sequence shown here is derived from an EMBL/GenBank/DDBJ whole genome shotgun (WGS) entry which is preliminary data.</text>
</comment>
<sequence>MEPLSILSIAAAAVQFLDFGTRIFADSIETFKSSSGQKQDIVDLSVIANDVKRLTSDMETKLSKFASKDMIGSSQHNGDACQFGDATKNALIRLCRQANEIGDELRILLAKLQAHGKTKLNLAVSSFLTVLKGIWSEERIQDVKNRLDQTQKQIMMETLVLTWDQAIKNHVTMVEFAKEQGGKLDAIDESTRNFGQRITNILERRTDESQLQAQMLRQYVLDSGWQTSEQINDPTWHGNDAVNRYRNTRLARAFTKTLRFQSIDDREKSIPKTYASTYEWIFQSPRPSSDGDLSWSDFSQWLCSTSNEIYWITGKPGAGKSTLIKFIASHEKINALLGKWAGQYSVTLATYYSWNAGTSLQNSHQGLLRALLYQCISHCPDLLVPVVFPRQWALFQLSNNFLKLPEWDMSELVAGFRALLAQTGKRLSDEVPPFRLAIIIDGLDEFDTKDHIALVELLHEASTYPSVKICVSSRPWNVFRDAFHQNPMLQLEKFTRPDIHTYVHSHFHSSPGFRELSILQPHEAGKLLNDILDKAQGVFLWVSVVVRDLLIRFQEGDRLLDLRGTIDELPDDLSNLFHHMWKRTDSQYHGEAAQYFSILKTYHKYGIMPHAIGFWLGDDENPLDLHPNPDNAAFLSSGVSSLKRRLSSRTRGLLDLYPEEDFDTGRVDYLHRTVKEWIDKNWNNIRSTINQDFDPNLWILKGETLRIPVENYYDLDRRPLFTKHVFNLFDVAIDVPETSSNNAKLVRILDRLDAQVTSVVDPQRRSAHWCHGAGYDWSDDSDWKNYCADYQINFTGFMAQAIPRYIKTKIPQDSTIMNTTEPIVSVLLSTILGAVRGHPLNLHPRPWREDILIQLDLVEFVLPFTPLDEVKRILYPPRGHVAVEILEACDVTYLTGLKKLLRANIKARKEKKESIMGLFFSKVEELLS</sequence>
<organism evidence="1 2">
    <name type="scientific">Hypoxylon rubiginosum</name>
    <dbReference type="NCBI Taxonomy" id="110542"/>
    <lineage>
        <taxon>Eukaryota</taxon>
        <taxon>Fungi</taxon>
        <taxon>Dikarya</taxon>
        <taxon>Ascomycota</taxon>
        <taxon>Pezizomycotina</taxon>
        <taxon>Sordariomycetes</taxon>
        <taxon>Xylariomycetidae</taxon>
        <taxon>Xylariales</taxon>
        <taxon>Hypoxylaceae</taxon>
        <taxon>Hypoxylon</taxon>
    </lineage>
</organism>
<dbReference type="EMBL" id="MU394301">
    <property type="protein sequence ID" value="KAI6088511.1"/>
    <property type="molecule type" value="Genomic_DNA"/>
</dbReference>
<protein>
    <submittedName>
        <fullName evidence="1">Uncharacterized protein</fullName>
    </submittedName>
</protein>
<dbReference type="Proteomes" id="UP001497680">
    <property type="component" value="Unassembled WGS sequence"/>
</dbReference>
<evidence type="ECO:0000313" key="1">
    <source>
        <dbReference type="EMBL" id="KAI6088511.1"/>
    </source>
</evidence>
<gene>
    <name evidence="1" type="ORF">F4821DRAFT_258008</name>
</gene>
<proteinExistence type="predicted"/>
<accession>A0ACC0D792</accession>
<keyword evidence="2" id="KW-1185">Reference proteome</keyword>